<organism evidence="1 2">
    <name type="scientific">Sporichthya brevicatena</name>
    <dbReference type="NCBI Taxonomy" id="171442"/>
    <lineage>
        <taxon>Bacteria</taxon>
        <taxon>Bacillati</taxon>
        <taxon>Actinomycetota</taxon>
        <taxon>Actinomycetes</taxon>
        <taxon>Sporichthyales</taxon>
        <taxon>Sporichthyaceae</taxon>
        <taxon>Sporichthya</taxon>
    </lineage>
</organism>
<evidence type="ECO:0000313" key="2">
    <source>
        <dbReference type="Proteomes" id="UP001500957"/>
    </source>
</evidence>
<dbReference type="EMBL" id="BAAAHE010000056">
    <property type="protein sequence ID" value="GAA0638104.1"/>
    <property type="molecule type" value="Genomic_DNA"/>
</dbReference>
<proteinExistence type="predicted"/>
<accession>A0ABP3SGX5</accession>
<sequence>MTVVTEFFQNEFNEHVASVLRRELDAGRQVELTFNVFNVRLDPQMGVVTVQDELDPNRCEALDLAEFAGMVEERSRR</sequence>
<gene>
    <name evidence="1" type="ORF">GCM10009547_48120</name>
</gene>
<keyword evidence="2" id="KW-1185">Reference proteome</keyword>
<comment type="caution">
    <text evidence="1">The sequence shown here is derived from an EMBL/GenBank/DDBJ whole genome shotgun (WGS) entry which is preliminary data.</text>
</comment>
<name>A0ABP3SGX5_9ACTN</name>
<reference evidence="2" key="1">
    <citation type="journal article" date="2019" name="Int. J. Syst. Evol. Microbiol.">
        <title>The Global Catalogue of Microorganisms (GCM) 10K type strain sequencing project: providing services to taxonomists for standard genome sequencing and annotation.</title>
        <authorList>
            <consortium name="The Broad Institute Genomics Platform"/>
            <consortium name="The Broad Institute Genome Sequencing Center for Infectious Disease"/>
            <person name="Wu L."/>
            <person name="Ma J."/>
        </authorList>
    </citation>
    <scope>NUCLEOTIDE SEQUENCE [LARGE SCALE GENOMIC DNA]</scope>
    <source>
        <strain evidence="2">JCM 10671</strain>
    </source>
</reference>
<dbReference type="Proteomes" id="UP001500957">
    <property type="component" value="Unassembled WGS sequence"/>
</dbReference>
<evidence type="ECO:0000313" key="1">
    <source>
        <dbReference type="EMBL" id="GAA0638104.1"/>
    </source>
</evidence>
<protein>
    <submittedName>
        <fullName evidence="1">Uncharacterized protein</fullName>
    </submittedName>
</protein>